<keyword evidence="8" id="KW-0636">Prenylation</keyword>
<dbReference type="SMART" id="SM00174">
    <property type="entry name" value="RHO"/>
    <property type="match status" value="1"/>
</dbReference>
<dbReference type="EMBL" id="CAJOBC010006018">
    <property type="protein sequence ID" value="CAF3883717.1"/>
    <property type="molecule type" value="Genomic_DNA"/>
</dbReference>
<evidence type="ECO:0000256" key="3">
    <source>
        <dbReference type="ARBA" id="ARBA00022481"/>
    </source>
</evidence>
<dbReference type="InterPro" id="IPR052236">
    <property type="entry name" value="Small_GTPase_RasD"/>
</dbReference>
<dbReference type="PRINTS" id="PR00449">
    <property type="entry name" value="RASTRNSFRMNG"/>
</dbReference>
<name>A0A814QGJ0_9BILA</name>
<dbReference type="GO" id="GO:0005525">
    <property type="term" value="F:GTP binding"/>
    <property type="evidence" value="ECO:0007669"/>
    <property type="project" value="UniProtKB-KW"/>
</dbReference>
<dbReference type="NCBIfam" id="TIGR00231">
    <property type="entry name" value="small_GTP"/>
    <property type="match status" value="1"/>
</dbReference>
<evidence type="ECO:0000313" key="15">
    <source>
        <dbReference type="Proteomes" id="UP000663829"/>
    </source>
</evidence>
<evidence type="ECO:0008006" key="16">
    <source>
        <dbReference type="Google" id="ProtNLM"/>
    </source>
</evidence>
<dbReference type="Proteomes" id="UP000682733">
    <property type="component" value="Unassembled WGS sequence"/>
</dbReference>
<comment type="caution">
    <text evidence="11">The sequence shown here is derived from an EMBL/GenBank/DDBJ whole genome shotgun (WGS) entry which is preliminary data.</text>
</comment>
<comment type="subcellular location">
    <subcellularLocation>
        <location evidence="1">Cell membrane</location>
        <topology evidence="1">Lipid-anchor</topology>
    </subcellularLocation>
</comment>
<comment type="similarity">
    <text evidence="9">Belongs to the small GTPase superfamily. RasD family.</text>
</comment>
<sequence>MSSHQTVSAVQVRRNISHAKRSQTIDPESNEEKLRIVVLGATKVGKTCLCQQFLCQQFIKEHKETLDELHIIEFELTNRHLTLEILDTAGIDEFPVMRRIAIAGGDAYVIVYSIEDQMSFDIVRQMRDLIIEVKGNSNFPLIIVGNKSDKEDSRVICREYAESIVTVDWGNTFIEACAYNRNSVLSVFRELLKTAKIDITFSPRTVRRSSDPSLSHDKERPNKRQSCAQQ</sequence>
<dbReference type="SMART" id="SM00175">
    <property type="entry name" value="RAB"/>
    <property type="match status" value="1"/>
</dbReference>
<dbReference type="InterPro" id="IPR005225">
    <property type="entry name" value="Small_GTP-bd"/>
</dbReference>
<dbReference type="EMBL" id="CAJNOQ010006018">
    <property type="protein sequence ID" value="CAF1120042.1"/>
    <property type="molecule type" value="Genomic_DNA"/>
</dbReference>
<accession>A0A814QGJ0</accession>
<dbReference type="PANTHER" id="PTHR46149">
    <property type="entry name" value="MIP08469P"/>
    <property type="match status" value="1"/>
</dbReference>
<keyword evidence="4" id="KW-0547">Nucleotide-binding</keyword>
<evidence type="ECO:0000256" key="1">
    <source>
        <dbReference type="ARBA" id="ARBA00004193"/>
    </source>
</evidence>
<dbReference type="AlphaFoldDB" id="A0A814QGJ0"/>
<organism evidence="11 15">
    <name type="scientific">Didymodactylos carnosus</name>
    <dbReference type="NCBI Taxonomy" id="1234261"/>
    <lineage>
        <taxon>Eukaryota</taxon>
        <taxon>Metazoa</taxon>
        <taxon>Spiralia</taxon>
        <taxon>Gnathifera</taxon>
        <taxon>Rotifera</taxon>
        <taxon>Eurotatoria</taxon>
        <taxon>Bdelloidea</taxon>
        <taxon>Philodinida</taxon>
        <taxon>Philodinidae</taxon>
        <taxon>Didymodactylos</taxon>
    </lineage>
</organism>
<dbReference type="InterPro" id="IPR027417">
    <property type="entry name" value="P-loop_NTPase"/>
</dbReference>
<feature type="compositionally biased region" description="Basic and acidic residues" evidence="10">
    <location>
        <begin position="208"/>
        <end position="222"/>
    </location>
</feature>
<dbReference type="SUPFAM" id="SSF52540">
    <property type="entry name" value="P-loop containing nucleoside triphosphate hydrolases"/>
    <property type="match status" value="1"/>
</dbReference>
<dbReference type="Proteomes" id="UP000677228">
    <property type="component" value="Unassembled WGS sequence"/>
</dbReference>
<keyword evidence="2" id="KW-1003">Cell membrane</keyword>
<evidence type="ECO:0000313" key="12">
    <source>
        <dbReference type="EMBL" id="CAF1581082.1"/>
    </source>
</evidence>
<dbReference type="Pfam" id="PF00071">
    <property type="entry name" value="Ras"/>
    <property type="match status" value="1"/>
</dbReference>
<keyword evidence="7" id="KW-0449">Lipoprotein</keyword>
<evidence type="ECO:0000313" key="11">
    <source>
        <dbReference type="EMBL" id="CAF1120042.1"/>
    </source>
</evidence>
<dbReference type="EMBL" id="CAJOBA010069025">
    <property type="protein sequence ID" value="CAF4380585.1"/>
    <property type="molecule type" value="Genomic_DNA"/>
</dbReference>
<evidence type="ECO:0000313" key="14">
    <source>
        <dbReference type="EMBL" id="CAF4380585.1"/>
    </source>
</evidence>
<evidence type="ECO:0000256" key="10">
    <source>
        <dbReference type="SAM" id="MobiDB-lite"/>
    </source>
</evidence>
<dbReference type="PROSITE" id="PS51419">
    <property type="entry name" value="RAB"/>
    <property type="match status" value="1"/>
</dbReference>
<evidence type="ECO:0000313" key="13">
    <source>
        <dbReference type="EMBL" id="CAF3883717.1"/>
    </source>
</evidence>
<dbReference type="InterPro" id="IPR001806">
    <property type="entry name" value="Small_GTPase"/>
</dbReference>
<proteinExistence type="inferred from homology"/>
<dbReference type="FunFam" id="3.40.50.300:FF:000475">
    <property type="entry name" value="GTP-binding protein Rhes"/>
    <property type="match status" value="1"/>
</dbReference>
<keyword evidence="15" id="KW-1185">Reference proteome</keyword>
<evidence type="ECO:0000256" key="4">
    <source>
        <dbReference type="ARBA" id="ARBA00022741"/>
    </source>
</evidence>
<dbReference type="Proteomes" id="UP000663829">
    <property type="component" value="Unassembled WGS sequence"/>
</dbReference>
<evidence type="ECO:0000256" key="2">
    <source>
        <dbReference type="ARBA" id="ARBA00022475"/>
    </source>
</evidence>
<evidence type="ECO:0000256" key="6">
    <source>
        <dbReference type="ARBA" id="ARBA00023136"/>
    </source>
</evidence>
<feature type="region of interest" description="Disordered" evidence="10">
    <location>
        <begin position="206"/>
        <end position="230"/>
    </location>
</feature>
<dbReference type="SMART" id="SM00173">
    <property type="entry name" value="RAS"/>
    <property type="match status" value="1"/>
</dbReference>
<dbReference type="Gene3D" id="3.40.50.300">
    <property type="entry name" value="P-loop containing nucleotide triphosphate hydrolases"/>
    <property type="match status" value="1"/>
</dbReference>
<dbReference type="GO" id="GO:0003924">
    <property type="term" value="F:GTPase activity"/>
    <property type="evidence" value="ECO:0007669"/>
    <property type="project" value="InterPro"/>
</dbReference>
<dbReference type="Proteomes" id="UP000681722">
    <property type="component" value="Unassembled WGS sequence"/>
</dbReference>
<dbReference type="OrthoDB" id="265044at2759"/>
<evidence type="ECO:0000256" key="8">
    <source>
        <dbReference type="ARBA" id="ARBA00023289"/>
    </source>
</evidence>
<protein>
    <recommendedName>
        <fullName evidence="16">GTP-binding protein Rhes</fullName>
    </recommendedName>
</protein>
<evidence type="ECO:0000256" key="9">
    <source>
        <dbReference type="ARBA" id="ARBA00038061"/>
    </source>
</evidence>
<dbReference type="GO" id="GO:0005886">
    <property type="term" value="C:plasma membrane"/>
    <property type="evidence" value="ECO:0007669"/>
    <property type="project" value="UniProtKB-SubCell"/>
</dbReference>
<gene>
    <name evidence="11" type="ORF">GPM918_LOCUS19646</name>
    <name evidence="12" type="ORF">OVA965_LOCUS40976</name>
    <name evidence="13" type="ORF">SRO942_LOCUS19643</name>
    <name evidence="14" type="ORF">TMI583_LOCUS42521</name>
</gene>
<evidence type="ECO:0000256" key="5">
    <source>
        <dbReference type="ARBA" id="ARBA00023134"/>
    </source>
</evidence>
<dbReference type="PANTHER" id="PTHR46149:SF7">
    <property type="entry name" value="GTP-BINDING PROTEIN DI-RAS2"/>
    <property type="match status" value="1"/>
</dbReference>
<dbReference type="EMBL" id="CAJNOK010045935">
    <property type="protein sequence ID" value="CAF1581082.1"/>
    <property type="molecule type" value="Genomic_DNA"/>
</dbReference>
<dbReference type="PROSITE" id="PS51421">
    <property type="entry name" value="RAS"/>
    <property type="match status" value="1"/>
</dbReference>
<keyword evidence="6" id="KW-0472">Membrane</keyword>
<reference evidence="11" key="1">
    <citation type="submission" date="2021-02" db="EMBL/GenBank/DDBJ databases">
        <authorList>
            <person name="Nowell W R."/>
        </authorList>
    </citation>
    <scope>NUCLEOTIDE SEQUENCE</scope>
</reference>
<evidence type="ECO:0000256" key="7">
    <source>
        <dbReference type="ARBA" id="ARBA00023288"/>
    </source>
</evidence>
<keyword evidence="3" id="KW-0488">Methylation</keyword>
<keyword evidence="5" id="KW-0342">GTP-binding</keyword>